<comment type="caution">
    <text evidence="1">The sequence shown here is derived from an EMBL/GenBank/DDBJ whole genome shotgun (WGS) entry which is preliminary data.</text>
</comment>
<keyword evidence="2" id="KW-1185">Reference proteome</keyword>
<name>A0ACC2DVZ4_DIPCM</name>
<evidence type="ECO:0000313" key="2">
    <source>
        <dbReference type="Proteomes" id="UP001162992"/>
    </source>
</evidence>
<dbReference type="EMBL" id="CM055095">
    <property type="protein sequence ID" value="KAJ7558450.1"/>
    <property type="molecule type" value="Genomic_DNA"/>
</dbReference>
<proteinExistence type="predicted"/>
<evidence type="ECO:0000313" key="1">
    <source>
        <dbReference type="EMBL" id="KAJ7558450.1"/>
    </source>
</evidence>
<reference evidence="2" key="1">
    <citation type="journal article" date="2024" name="Proc. Natl. Acad. Sci. U.S.A.">
        <title>Extraordinary preservation of gene collinearity over three hundred million years revealed in homosporous lycophytes.</title>
        <authorList>
            <person name="Li C."/>
            <person name="Wickell D."/>
            <person name="Kuo L.Y."/>
            <person name="Chen X."/>
            <person name="Nie B."/>
            <person name="Liao X."/>
            <person name="Peng D."/>
            <person name="Ji J."/>
            <person name="Jenkins J."/>
            <person name="Williams M."/>
            <person name="Shu S."/>
            <person name="Plott C."/>
            <person name="Barry K."/>
            <person name="Rajasekar S."/>
            <person name="Grimwood J."/>
            <person name="Han X."/>
            <person name="Sun S."/>
            <person name="Hou Z."/>
            <person name="He W."/>
            <person name="Dai G."/>
            <person name="Sun C."/>
            <person name="Schmutz J."/>
            <person name="Leebens-Mack J.H."/>
            <person name="Li F.W."/>
            <person name="Wang L."/>
        </authorList>
    </citation>
    <scope>NUCLEOTIDE SEQUENCE [LARGE SCALE GENOMIC DNA]</scope>
    <source>
        <strain evidence="2">cv. PW_Plant_1</strain>
    </source>
</reference>
<organism evidence="1 2">
    <name type="scientific">Diphasiastrum complanatum</name>
    <name type="common">Issler's clubmoss</name>
    <name type="synonym">Lycopodium complanatum</name>
    <dbReference type="NCBI Taxonomy" id="34168"/>
    <lineage>
        <taxon>Eukaryota</taxon>
        <taxon>Viridiplantae</taxon>
        <taxon>Streptophyta</taxon>
        <taxon>Embryophyta</taxon>
        <taxon>Tracheophyta</taxon>
        <taxon>Lycopodiopsida</taxon>
        <taxon>Lycopodiales</taxon>
        <taxon>Lycopodiaceae</taxon>
        <taxon>Lycopodioideae</taxon>
        <taxon>Diphasiastrum</taxon>
    </lineage>
</organism>
<gene>
    <name evidence="1" type="ORF">O6H91_04G039900</name>
</gene>
<sequence length="551" mass="59925">MNAWECQRSTATVFFLRLTRRSSPTALSLPLSLSLSLSLPPQNIYAGWMIARTMIERQMRSAMQLQAVLLAGCVLGLPLIFGCIGLAHAQLLPDQSKIGSGDLVKKLNQARSYIKRAQALPLHDGDCQRDLSTTLSEITSAESQISVQNWEMARKAVAAASDANSHCLSVLKSDTVPLARALSYLTTQAQKYVAAVQADLFQSTDSTPSQGCPATSVDGTTCQFSPCGMGLGLVSCSIGFAQGVVGGLNGQSYTVTSNQDDPANPAPGTLRYASNLARGTSGVWITFANDMVIDLQEMLWVQSKTTIDGRGFNVTINHHNLVLSGVSDVIIHNIQINNIRGSDTIHIFAGSTKVWVDHVTSFAGELGLVSVLQGATDVTISNSWLQNYNFNMLLGASDADIEDKVLRVTVYRNWFLDSMQRMPHCRWGFCHTINNLYTNWGYYAIGARVNARVRSENNVFIPGRATEITPWFQGPNADNFDLSARIESKNDLLLGGATFHQFDVSTQSTDPPYTSISSYPPLVSTNILEPLVRLCAGAQFGTSLLQCQHSI</sequence>
<dbReference type="Proteomes" id="UP001162992">
    <property type="component" value="Chromosome 4"/>
</dbReference>
<accession>A0ACC2DVZ4</accession>
<protein>
    <submittedName>
        <fullName evidence="1">Uncharacterized protein</fullName>
    </submittedName>
</protein>